<sequence length="130" mass="14050">MGSCSGKAPSVSSGRRTKPPRTRPAKPRYLRTGAYRLAVTGGMGEPPPTPGSFKGVRFAYGLQAILRSPFRQPEGDRTNQGRETRPEAGAIYGKLLVRARSEAVAGVGERRGADRFPWSEGALPERLALR</sequence>
<proteinExistence type="predicted"/>
<dbReference type="Proteomes" id="UP000663859">
    <property type="component" value="Unassembled WGS sequence"/>
</dbReference>
<comment type="caution">
    <text evidence="2">The sequence shown here is derived from an EMBL/GenBank/DDBJ whole genome shotgun (WGS) entry which is preliminary data.</text>
</comment>
<dbReference type="EMBL" id="CAJNOB010000023">
    <property type="protein sequence ID" value="CAF0699066.1"/>
    <property type="molecule type" value="Genomic_DNA"/>
</dbReference>
<evidence type="ECO:0000256" key="1">
    <source>
        <dbReference type="SAM" id="MobiDB-lite"/>
    </source>
</evidence>
<keyword evidence="3" id="KW-1185">Reference proteome</keyword>
<reference evidence="2" key="1">
    <citation type="submission" date="2021-02" db="EMBL/GenBank/DDBJ databases">
        <authorList>
            <person name="Cremers G."/>
            <person name="Picone N."/>
        </authorList>
    </citation>
    <scope>NUCLEOTIDE SEQUENCE</scope>
    <source>
        <strain evidence="2">PQ17</strain>
    </source>
</reference>
<gene>
    <name evidence="2" type="ORF">MPNT_30113</name>
</gene>
<accession>A0A8J2BJ50</accession>
<feature type="compositionally biased region" description="Basic residues" evidence="1">
    <location>
        <begin position="15"/>
        <end position="27"/>
    </location>
</feature>
<evidence type="ECO:0000313" key="3">
    <source>
        <dbReference type="Proteomes" id="UP000663859"/>
    </source>
</evidence>
<feature type="compositionally biased region" description="Basic and acidic residues" evidence="1">
    <location>
        <begin position="73"/>
        <end position="86"/>
    </location>
</feature>
<dbReference type="AlphaFoldDB" id="A0A8J2BJ50"/>
<name>A0A8J2BJ50_9BACT</name>
<organism evidence="2 3">
    <name type="scientific">Candidatus Methylacidithermus pantelleriae</name>
    <dbReference type="NCBI Taxonomy" id="2744239"/>
    <lineage>
        <taxon>Bacteria</taxon>
        <taxon>Pseudomonadati</taxon>
        <taxon>Verrucomicrobiota</taxon>
        <taxon>Methylacidiphilae</taxon>
        <taxon>Methylacidiphilales</taxon>
        <taxon>Methylacidiphilaceae</taxon>
        <taxon>Candidatus Methylacidithermus</taxon>
    </lineage>
</organism>
<evidence type="ECO:0000313" key="2">
    <source>
        <dbReference type="EMBL" id="CAF0699066.1"/>
    </source>
</evidence>
<feature type="region of interest" description="Disordered" evidence="1">
    <location>
        <begin position="68"/>
        <end position="87"/>
    </location>
</feature>
<feature type="region of interest" description="Disordered" evidence="1">
    <location>
        <begin position="1"/>
        <end position="27"/>
    </location>
</feature>
<protein>
    <submittedName>
        <fullName evidence="2">Uncharacterized protein</fullName>
    </submittedName>
</protein>